<feature type="region of interest" description="Disordered" evidence="1">
    <location>
        <begin position="128"/>
        <end position="151"/>
    </location>
</feature>
<evidence type="ECO:0000256" key="1">
    <source>
        <dbReference type="SAM" id="MobiDB-lite"/>
    </source>
</evidence>
<proteinExistence type="predicted"/>
<feature type="domain" description="DUF2914" evidence="2">
    <location>
        <begin position="65"/>
        <end position="123"/>
    </location>
</feature>
<accession>A0A3B0Y5V1</accession>
<dbReference type="AlphaFoldDB" id="A0A3B0Y5V1"/>
<organism evidence="3">
    <name type="scientific">hydrothermal vent metagenome</name>
    <dbReference type="NCBI Taxonomy" id="652676"/>
    <lineage>
        <taxon>unclassified sequences</taxon>
        <taxon>metagenomes</taxon>
        <taxon>ecological metagenomes</taxon>
    </lineage>
</organism>
<evidence type="ECO:0000259" key="2">
    <source>
        <dbReference type="Pfam" id="PF11141"/>
    </source>
</evidence>
<name>A0A3B0Y5V1_9ZZZZ</name>
<dbReference type="EMBL" id="UOFH01000262">
    <property type="protein sequence ID" value="VAW63944.1"/>
    <property type="molecule type" value="Genomic_DNA"/>
</dbReference>
<sequence>MKKITYIILVCFALVSFSAHTAGITRSAFTLEIKDKEPVSNLQEISTDVTRIYFFTEIIGLNGHTITHRWEYNGKVLAEINFAVNANRWRTWSSKNMLSSWTGKWQVSVLDEGGNIIEQKEFEYLAPKAEEPIPEPMETSKPTSISGAKTE</sequence>
<feature type="compositionally biased region" description="Polar residues" evidence="1">
    <location>
        <begin position="140"/>
        <end position="151"/>
    </location>
</feature>
<dbReference type="Pfam" id="PF11141">
    <property type="entry name" value="DUF2914"/>
    <property type="match status" value="1"/>
</dbReference>
<dbReference type="InterPro" id="IPR022606">
    <property type="entry name" value="DUF2914"/>
</dbReference>
<protein>
    <recommendedName>
        <fullName evidence="2">DUF2914 domain-containing protein</fullName>
    </recommendedName>
</protein>
<gene>
    <name evidence="3" type="ORF">MNBD_GAMMA08-544</name>
</gene>
<evidence type="ECO:0000313" key="3">
    <source>
        <dbReference type="EMBL" id="VAW63944.1"/>
    </source>
</evidence>
<reference evidence="3" key="1">
    <citation type="submission" date="2018-06" db="EMBL/GenBank/DDBJ databases">
        <authorList>
            <person name="Zhirakovskaya E."/>
        </authorList>
    </citation>
    <scope>NUCLEOTIDE SEQUENCE</scope>
</reference>